<evidence type="ECO:0000256" key="1">
    <source>
        <dbReference type="SAM" id="MobiDB-lite"/>
    </source>
</evidence>
<feature type="compositionally biased region" description="Polar residues" evidence="1">
    <location>
        <begin position="55"/>
        <end position="71"/>
    </location>
</feature>
<reference evidence="3" key="1">
    <citation type="submission" date="2013-11" db="EMBL/GenBank/DDBJ databases">
        <title>Genome sequence of the fusiform rust pathogen reveals effectors for host alternation and coevolution with pine.</title>
        <authorList>
            <consortium name="DOE Joint Genome Institute"/>
            <person name="Smith K."/>
            <person name="Pendleton A."/>
            <person name="Kubisiak T."/>
            <person name="Anderson C."/>
            <person name="Salamov A."/>
            <person name="Aerts A."/>
            <person name="Riley R."/>
            <person name="Clum A."/>
            <person name="Lindquist E."/>
            <person name="Ence D."/>
            <person name="Campbell M."/>
            <person name="Kronenberg Z."/>
            <person name="Feau N."/>
            <person name="Dhillon B."/>
            <person name="Hamelin R."/>
            <person name="Burleigh J."/>
            <person name="Smith J."/>
            <person name="Yandell M."/>
            <person name="Nelson C."/>
            <person name="Grigoriev I."/>
            <person name="Davis J."/>
        </authorList>
    </citation>
    <scope>NUCLEOTIDE SEQUENCE</scope>
    <source>
        <strain evidence="3">G11</strain>
    </source>
</reference>
<feature type="compositionally biased region" description="Basic and acidic residues" evidence="1">
    <location>
        <begin position="123"/>
        <end position="132"/>
    </location>
</feature>
<sequence length="222" mass="25032">MFKIRIVCLIATILVILTLVQEAKTAPTIPLTVECFKEIERVTEEAERVAENVKGGTTSSIPNSATTTGPKNSAKVKLDHDPQRLPHQKIKSKENVNPNIHSVPFKKRTQGQTRSGFSQADGNNKEPKEKGKQLQRSINSRRVQIKQPVSNYQYSTSGQGWGTRLKVWFIDPWKKLFQKVFKVGKQCGGSAGLCLRPLQRVRRAAFLSVWPALVILRTRCLW</sequence>
<organism evidence="3 4">
    <name type="scientific">Cronartium quercuum f. sp. fusiforme G11</name>
    <dbReference type="NCBI Taxonomy" id="708437"/>
    <lineage>
        <taxon>Eukaryota</taxon>
        <taxon>Fungi</taxon>
        <taxon>Dikarya</taxon>
        <taxon>Basidiomycota</taxon>
        <taxon>Pucciniomycotina</taxon>
        <taxon>Pucciniomycetes</taxon>
        <taxon>Pucciniales</taxon>
        <taxon>Coleosporiaceae</taxon>
        <taxon>Cronartium</taxon>
    </lineage>
</organism>
<evidence type="ECO:0000313" key="4">
    <source>
        <dbReference type="Proteomes" id="UP000886653"/>
    </source>
</evidence>
<name>A0A9P6T5B1_9BASI</name>
<keyword evidence="4" id="KW-1185">Reference proteome</keyword>
<dbReference type="AlphaFoldDB" id="A0A9P6T5B1"/>
<gene>
    <name evidence="3" type="ORF">CROQUDRAFT_101211</name>
</gene>
<feature type="chain" id="PRO_5040232796" evidence="2">
    <location>
        <begin position="26"/>
        <end position="222"/>
    </location>
</feature>
<proteinExistence type="predicted"/>
<protein>
    <submittedName>
        <fullName evidence="3">Uncharacterized protein</fullName>
    </submittedName>
</protein>
<evidence type="ECO:0000313" key="3">
    <source>
        <dbReference type="EMBL" id="KAG0139672.1"/>
    </source>
</evidence>
<feature type="region of interest" description="Disordered" evidence="1">
    <location>
        <begin position="48"/>
        <end position="139"/>
    </location>
</feature>
<keyword evidence="2" id="KW-0732">Signal</keyword>
<feature type="signal peptide" evidence="2">
    <location>
        <begin position="1"/>
        <end position="25"/>
    </location>
</feature>
<evidence type="ECO:0000256" key="2">
    <source>
        <dbReference type="SAM" id="SignalP"/>
    </source>
</evidence>
<feature type="compositionally biased region" description="Polar residues" evidence="1">
    <location>
        <begin position="110"/>
        <end position="122"/>
    </location>
</feature>
<dbReference type="EMBL" id="MU167542">
    <property type="protein sequence ID" value="KAG0139672.1"/>
    <property type="molecule type" value="Genomic_DNA"/>
</dbReference>
<dbReference type="Proteomes" id="UP000886653">
    <property type="component" value="Unassembled WGS sequence"/>
</dbReference>
<accession>A0A9P6T5B1</accession>
<comment type="caution">
    <text evidence="3">The sequence shown here is derived from an EMBL/GenBank/DDBJ whole genome shotgun (WGS) entry which is preliminary data.</text>
</comment>